<evidence type="ECO:0000313" key="2">
    <source>
        <dbReference type="EMBL" id="KAJ7636857.1"/>
    </source>
</evidence>
<proteinExistence type="predicted"/>
<protein>
    <submittedName>
        <fullName evidence="2">Uncharacterized protein</fullName>
    </submittedName>
</protein>
<organism evidence="2 3">
    <name type="scientific">Roridomyces roridus</name>
    <dbReference type="NCBI Taxonomy" id="1738132"/>
    <lineage>
        <taxon>Eukaryota</taxon>
        <taxon>Fungi</taxon>
        <taxon>Dikarya</taxon>
        <taxon>Basidiomycota</taxon>
        <taxon>Agaricomycotina</taxon>
        <taxon>Agaricomycetes</taxon>
        <taxon>Agaricomycetidae</taxon>
        <taxon>Agaricales</taxon>
        <taxon>Marasmiineae</taxon>
        <taxon>Mycenaceae</taxon>
        <taxon>Roridomyces</taxon>
    </lineage>
</organism>
<dbReference type="AlphaFoldDB" id="A0AAD7FSL2"/>
<feature type="compositionally biased region" description="Acidic residues" evidence="1">
    <location>
        <begin position="437"/>
        <end position="454"/>
    </location>
</feature>
<dbReference type="InterPro" id="IPR032675">
    <property type="entry name" value="LRR_dom_sf"/>
</dbReference>
<keyword evidence="3" id="KW-1185">Reference proteome</keyword>
<comment type="caution">
    <text evidence="2">The sequence shown here is derived from an EMBL/GenBank/DDBJ whole genome shotgun (WGS) entry which is preliminary data.</text>
</comment>
<reference evidence="2" key="1">
    <citation type="submission" date="2023-03" db="EMBL/GenBank/DDBJ databases">
        <title>Massive genome expansion in bonnet fungi (Mycena s.s.) driven by repeated elements and novel gene families across ecological guilds.</title>
        <authorList>
            <consortium name="Lawrence Berkeley National Laboratory"/>
            <person name="Harder C.B."/>
            <person name="Miyauchi S."/>
            <person name="Viragh M."/>
            <person name="Kuo A."/>
            <person name="Thoen E."/>
            <person name="Andreopoulos B."/>
            <person name="Lu D."/>
            <person name="Skrede I."/>
            <person name="Drula E."/>
            <person name="Henrissat B."/>
            <person name="Morin E."/>
            <person name="Kohler A."/>
            <person name="Barry K."/>
            <person name="LaButti K."/>
            <person name="Morin E."/>
            <person name="Salamov A."/>
            <person name="Lipzen A."/>
            <person name="Mereny Z."/>
            <person name="Hegedus B."/>
            <person name="Baldrian P."/>
            <person name="Stursova M."/>
            <person name="Weitz H."/>
            <person name="Taylor A."/>
            <person name="Grigoriev I.V."/>
            <person name="Nagy L.G."/>
            <person name="Martin F."/>
            <person name="Kauserud H."/>
        </authorList>
    </citation>
    <scope>NUCLEOTIDE SEQUENCE</scope>
    <source>
        <strain evidence="2">9284</strain>
    </source>
</reference>
<sequence length="473" mass="53648">MESTCHWSTIPPELALEITAHNANDIPTLCAMSLASKTTRSFAIIHLFSSIHFSRTEDVALWCDMVAQTPALAEVVKYVKFWDRSPTVTPSVMKILSQSWDVSAIPPFPNVEVVEYNGDGTVPIAIKGGQTTIFPRIQKLRLINVYFDLFAKLTGLIGACGRVKSLTLDSVRVEEPSEPEPLDPEVSVAIPDLTELEELWVKECNNDYDSEDIIFRLIDEYPTPSHLRTFALERFEDEDYQTCSLGAAEKVLQVSAPSLVNLTLDPRFPDTEDAEILEMFQRLPAFPALDSLTFWLSDSHGVEQVVNSLEGAPNLTRLNFRLALYADFYEDVQYGLALILEDAFPWGASECMKKIITRKFPSCRNIVFQFCIPDDMEMHFRRGMRRRTEARLKERLEESGADIADCLHIEWLNTEFEPVVYRATNGKPAWGMSWSEEWSEPETEASDCESEYSDELGSLPSPSDLDMYDDEDF</sequence>
<evidence type="ECO:0000256" key="1">
    <source>
        <dbReference type="SAM" id="MobiDB-lite"/>
    </source>
</evidence>
<dbReference type="EMBL" id="JARKIF010000006">
    <property type="protein sequence ID" value="KAJ7636857.1"/>
    <property type="molecule type" value="Genomic_DNA"/>
</dbReference>
<dbReference type="Gene3D" id="3.80.10.10">
    <property type="entry name" value="Ribonuclease Inhibitor"/>
    <property type="match status" value="1"/>
</dbReference>
<name>A0AAD7FSL2_9AGAR</name>
<gene>
    <name evidence="2" type="ORF">FB45DRAFT_907509</name>
</gene>
<evidence type="ECO:0000313" key="3">
    <source>
        <dbReference type="Proteomes" id="UP001221142"/>
    </source>
</evidence>
<dbReference type="Proteomes" id="UP001221142">
    <property type="component" value="Unassembled WGS sequence"/>
</dbReference>
<feature type="region of interest" description="Disordered" evidence="1">
    <location>
        <begin position="433"/>
        <end position="473"/>
    </location>
</feature>
<accession>A0AAD7FSL2</accession>